<sequence length="258" mass="28270">MPSPRSFSPDLSRPPRRERHTSASTAHNPLTPPQPYLNPLLGPHCLAPFALTPSAVMPAVTRTTGRLLLSLPPASDPLPFVYAASASKLRACTSHHPAPANLAHTPYAPTVPPTSHTPDVRASSRSTHSHLKARAGAMRASQPSLHPLPRRFLSIERHNPASVDDIEYRKDFNNFAFSPPRPRAAPAVGHGSWRVSRCVHPLLVSIFVARVLGAKEDFPFSPHTHINHPFRFILPYFSAAFDVGWSLCRVSAHDGDDF</sequence>
<evidence type="ECO:0000256" key="1">
    <source>
        <dbReference type="SAM" id="MobiDB-lite"/>
    </source>
</evidence>
<proteinExistence type="predicted"/>
<organism evidence="2 3">
    <name type="scientific">Mycena alexandri</name>
    <dbReference type="NCBI Taxonomy" id="1745969"/>
    <lineage>
        <taxon>Eukaryota</taxon>
        <taxon>Fungi</taxon>
        <taxon>Dikarya</taxon>
        <taxon>Basidiomycota</taxon>
        <taxon>Agaricomycotina</taxon>
        <taxon>Agaricomycetes</taxon>
        <taxon>Agaricomycetidae</taxon>
        <taxon>Agaricales</taxon>
        <taxon>Marasmiineae</taxon>
        <taxon>Mycenaceae</taxon>
        <taxon>Mycena</taxon>
    </lineage>
</organism>
<name>A0AAD6X3Z0_9AGAR</name>
<accession>A0AAD6X3Z0</accession>
<comment type="caution">
    <text evidence="2">The sequence shown here is derived from an EMBL/GenBank/DDBJ whole genome shotgun (WGS) entry which is preliminary data.</text>
</comment>
<evidence type="ECO:0000313" key="3">
    <source>
        <dbReference type="Proteomes" id="UP001218188"/>
    </source>
</evidence>
<dbReference type="AlphaFoldDB" id="A0AAD6X3Z0"/>
<feature type="region of interest" description="Disordered" evidence="1">
    <location>
        <begin position="1"/>
        <end position="36"/>
    </location>
</feature>
<protein>
    <submittedName>
        <fullName evidence="2">Uncharacterized protein</fullName>
    </submittedName>
</protein>
<feature type="region of interest" description="Disordered" evidence="1">
    <location>
        <begin position="111"/>
        <end position="131"/>
    </location>
</feature>
<dbReference type="EMBL" id="JARJCM010000048">
    <property type="protein sequence ID" value="KAJ7035812.1"/>
    <property type="molecule type" value="Genomic_DNA"/>
</dbReference>
<keyword evidence="3" id="KW-1185">Reference proteome</keyword>
<reference evidence="2" key="1">
    <citation type="submission" date="2023-03" db="EMBL/GenBank/DDBJ databases">
        <title>Massive genome expansion in bonnet fungi (Mycena s.s.) driven by repeated elements and novel gene families across ecological guilds.</title>
        <authorList>
            <consortium name="Lawrence Berkeley National Laboratory"/>
            <person name="Harder C.B."/>
            <person name="Miyauchi S."/>
            <person name="Viragh M."/>
            <person name="Kuo A."/>
            <person name="Thoen E."/>
            <person name="Andreopoulos B."/>
            <person name="Lu D."/>
            <person name="Skrede I."/>
            <person name="Drula E."/>
            <person name="Henrissat B."/>
            <person name="Morin E."/>
            <person name="Kohler A."/>
            <person name="Barry K."/>
            <person name="LaButti K."/>
            <person name="Morin E."/>
            <person name="Salamov A."/>
            <person name="Lipzen A."/>
            <person name="Mereny Z."/>
            <person name="Hegedus B."/>
            <person name="Baldrian P."/>
            <person name="Stursova M."/>
            <person name="Weitz H."/>
            <person name="Taylor A."/>
            <person name="Grigoriev I.V."/>
            <person name="Nagy L.G."/>
            <person name="Martin F."/>
            <person name="Kauserud H."/>
        </authorList>
    </citation>
    <scope>NUCLEOTIDE SEQUENCE</scope>
    <source>
        <strain evidence="2">CBHHK200</strain>
    </source>
</reference>
<gene>
    <name evidence="2" type="ORF">C8F04DRAFT_1258706</name>
</gene>
<evidence type="ECO:0000313" key="2">
    <source>
        <dbReference type="EMBL" id="KAJ7035812.1"/>
    </source>
</evidence>
<dbReference type="Proteomes" id="UP001218188">
    <property type="component" value="Unassembled WGS sequence"/>
</dbReference>